<name>A0A1M7PGZ2_9PSED</name>
<gene>
    <name evidence="1" type="ORF">SAMN05216593_110152</name>
</gene>
<dbReference type="EMBL" id="FRDA01000010">
    <property type="protein sequence ID" value="SHN16078.1"/>
    <property type="molecule type" value="Genomic_DNA"/>
</dbReference>
<evidence type="ECO:0000313" key="2">
    <source>
        <dbReference type="Proteomes" id="UP000183983"/>
    </source>
</evidence>
<organism evidence="1 2">
    <name type="scientific">Pseudomonas asturiensis</name>
    <dbReference type="NCBI Taxonomy" id="1190415"/>
    <lineage>
        <taxon>Bacteria</taxon>
        <taxon>Pseudomonadati</taxon>
        <taxon>Pseudomonadota</taxon>
        <taxon>Gammaproteobacteria</taxon>
        <taxon>Pseudomonadales</taxon>
        <taxon>Pseudomonadaceae</taxon>
        <taxon>Pseudomonas</taxon>
    </lineage>
</organism>
<protein>
    <submittedName>
        <fullName evidence="1">Uncharacterized protein</fullName>
    </submittedName>
</protein>
<dbReference type="RefSeq" id="WP_073169192.1">
    <property type="nucleotide sequence ID" value="NZ_FRDA01000010.1"/>
</dbReference>
<sequence length="171" mass="19379">MIDSTYVDYIRDDLNRMAADQLSKGLLSPEGADLIHHVVNAPTASDDDGITIGRFVMPLHGGVNLIRLFVIRGPEGQYILYVPEQPAAPTDRIFHENHDWTRTGYVLGEFLGKPGGLEYMMNLVQEDQRQHVADYFEEITRLPSSWIKEALVFQPVTGETYLHQIQAIVNR</sequence>
<proteinExistence type="predicted"/>
<dbReference type="AlphaFoldDB" id="A0A1M7PGZ2"/>
<dbReference type="Proteomes" id="UP000183983">
    <property type="component" value="Unassembled WGS sequence"/>
</dbReference>
<evidence type="ECO:0000313" key="1">
    <source>
        <dbReference type="EMBL" id="SHN16078.1"/>
    </source>
</evidence>
<dbReference type="OrthoDB" id="6996061at2"/>
<accession>A0A1M7PGZ2</accession>
<reference evidence="1 2" key="1">
    <citation type="submission" date="2016-11" db="EMBL/GenBank/DDBJ databases">
        <authorList>
            <person name="Jaros S."/>
            <person name="Januszkiewicz K."/>
            <person name="Wedrychowicz H."/>
        </authorList>
    </citation>
    <scope>NUCLEOTIDE SEQUENCE [LARGE SCALE GENOMIC DNA]</scope>
    <source>
        <strain evidence="1 2">LMG 26898</strain>
    </source>
</reference>